<accession>A0A3L9ZHL5</accession>
<organism evidence="4 5">
    <name type="scientific">Ulvibacter antarcticus</name>
    <dbReference type="NCBI Taxonomy" id="442714"/>
    <lineage>
        <taxon>Bacteria</taxon>
        <taxon>Pseudomonadati</taxon>
        <taxon>Bacteroidota</taxon>
        <taxon>Flavobacteriia</taxon>
        <taxon>Flavobacteriales</taxon>
        <taxon>Flavobacteriaceae</taxon>
        <taxon>Ulvibacter</taxon>
    </lineage>
</organism>
<dbReference type="PROSITE" id="PS51186">
    <property type="entry name" value="GNAT"/>
    <property type="match status" value="1"/>
</dbReference>
<reference evidence="4 5" key="1">
    <citation type="submission" date="2018-10" db="EMBL/GenBank/DDBJ databases">
        <title>Genomic Encyclopedia of Archaeal and Bacterial Type Strains, Phase II (KMG-II): from individual species to whole genera.</title>
        <authorList>
            <person name="Goeker M."/>
        </authorList>
    </citation>
    <scope>NUCLEOTIDE SEQUENCE [LARGE SCALE GENOMIC DNA]</scope>
    <source>
        <strain evidence="4 5">DSM 23424</strain>
    </source>
</reference>
<protein>
    <submittedName>
        <fullName evidence="4">Phosphinothricin acetyltransferase</fullName>
    </submittedName>
</protein>
<keyword evidence="2" id="KW-0012">Acyltransferase</keyword>
<comment type="caution">
    <text evidence="4">The sequence shown here is derived from an EMBL/GenBank/DDBJ whole genome shotgun (WGS) entry which is preliminary data.</text>
</comment>
<keyword evidence="5" id="KW-1185">Reference proteome</keyword>
<dbReference type="Proteomes" id="UP000271339">
    <property type="component" value="Unassembled WGS sequence"/>
</dbReference>
<dbReference type="Pfam" id="PF00583">
    <property type="entry name" value="Acetyltransf_1"/>
    <property type="match status" value="1"/>
</dbReference>
<proteinExistence type="predicted"/>
<evidence type="ECO:0000313" key="5">
    <source>
        <dbReference type="Proteomes" id="UP000271339"/>
    </source>
</evidence>
<evidence type="ECO:0000256" key="1">
    <source>
        <dbReference type="ARBA" id="ARBA00022679"/>
    </source>
</evidence>
<dbReference type="AlphaFoldDB" id="A0A3L9ZHL5"/>
<keyword evidence="1 4" id="KW-0808">Transferase</keyword>
<name>A0A3L9ZHL5_9FLAO</name>
<dbReference type="RefSeq" id="WP_121906211.1">
    <property type="nucleotide sequence ID" value="NZ_REFC01000011.1"/>
</dbReference>
<dbReference type="InterPro" id="IPR016181">
    <property type="entry name" value="Acyl_CoA_acyltransferase"/>
</dbReference>
<gene>
    <name evidence="4" type="ORF">BXY75_0621</name>
</gene>
<dbReference type="GO" id="GO:0016747">
    <property type="term" value="F:acyltransferase activity, transferring groups other than amino-acyl groups"/>
    <property type="evidence" value="ECO:0007669"/>
    <property type="project" value="InterPro"/>
</dbReference>
<sequence length="161" mass="18440">MKIIALQKEHYPAVSEIYRLGISSGIATFETEIPDWDTWNKKFLAISRFVILENDQVKAWCALSAVSNRAVYKGVAEDTIYVAPECQGKGFGKMLLMHLIIESEKNGFWTLQAGIFSENKASIKLHENCGFRTIGEREKIAKRDNIWHDNIIMERRSQAFN</sequence>
<dbReference type="CDD" id="cd04301">
    <property type="entry name" value="NAT_SF"/>
    <property type="match status" value="1"/>
</dbReference>
<evidence type="ECO:0000256" key="2">
    <source>
        <dbReference type="ARBA" id="ARBA00023315"/>
    </source>
</evidence>
<dbReference type="InterPro" id="IPR000182">
    <property type="entry name" value="GNAT_dom"/>
</dbReference>
<dbReference type="SUPFAM" id="SSF55729">
    <property type="entry name" value="Acyl-CoA N-acyltransferases (Nat)"/>
    <property type="match status" value="1"/>
</dbReference>
<dbReference type="Gene3D" id="3.40.630.30">
    <property type="match status" value="1"/>
</dbReference>
<dbReference type="OrthoDB" id="9799096at2"/>
<evidence type="ECO:0000313" key="4">
    <source>
        <dbReference type="EMBL" id="RMA66202.1"/>
    </source>
</evidence>
<feature type="domain" description="N-acetyltransferase" evidence="3">
    <location>
        <begin position="1"/>
        <end position="158"/>
    </location>
</feature>
<dbReference type="PANTHER" id="PTHR43072:SF23">
    <property type="entry name" value="UPF0039 PROTEIN C11D3.02C"/>
    <property type="match status" value="1"/>
</dbReference>
<dbReference type="EMBL" id="REFC01000011">
    <property type="protein sequence ID" value="RMA66202.1"/>
    <property type="molecule type" value="Genomic_DNA"/>
</dbReference>
<evidence type="ECO:0000259" key="3">
    <source>
        <dbReference type="PROSITE" id="PS51186"/>
    </source>
</evidence>
<dbReference type="PANTHER" id="PTHR43072">
    <property type="entry name" value="N-ACETYLTRANSFERASE"/>
    <property type="match status" value="1"/>
</dbReference>